<feature type="compositionally biased region" description="Basic and acidic residues" evidence="1">
    <location>
        <begin position="195"/>
        <end position="208"/>
    </location>
</feature>
<dbReference type="PANTHER" id="PTHR38463">
    <property type="entry name" value="STRESS RESPONSE PROTEIN YSNF"/>
    <property type="match status" value="1"/>
</dbReference>
<feature type="compositionally biased region" description="Polar residues" evidence="1">
    <location>
        <begin position="132"/>
        <end position="149"/>
    </location>
</feature>
<feature type="region of interest" description="Disordered" evidence="1">
    <location>
        <begin position="195"/>
        <end position="222"/>
    </location>
</feature>
<reference evidence="4" key="1">
    <citation type="journal article" date="2019" name="Int. J. Syst. Evol. Microbiol.">
        <title>The Global Catalogue of Microorganisms (GCM) 10K type strain sequencing project: providing services to taxonomists for standard genome sequencing and annotation.</title>
        <authorList>
            <consortium name="The Broad Institute Genomics Platform"/>
            <consortium name="The Broad Institute Genome Sequencing Center for Infectious Disease"/>
            <person name="Wu L."/>
            <person name="Ma J."/>
        </authorList>
    </citation>
    <scope>NUCLEOTIDE SEQUENCE [LARGE SCALE GENOMIC DNA]</scope>
    <source>
        <strain evidence="4">KCTC 42498</strain>
    </source>
</reference>
<evidence type="ECO:0000256" key="1">
    <source>
        <dbReference type="SAM" id="MobiDB-lite"/>
    </source>
</evidence>
<accession>A0ABW5IHK3</accession>
<comment type="caution">
    <text evidence="3">The sequence shown here is derived from an EMBL/GenBank/DDBJ whole genome shotgun (WGS) entry which is preliminary data.</text>
</comment>
<keyword evidence="4" id="KW-1185">Reference proteome</keyword>
<dbReference type="InterPro" id="IPR052967">
    <property type="entry name" value="Stress_Response_Assoc"/>
</dbReference>
<dbReference type="Proteomes" id="UP001597544">
    <property type="component" value="Unassembled WGS sequence"/>
</dbReference>
<feature type="compositionally biased region" description="Polar residues" evidence="1">
    <location>
        <begin position="59"/>
        <end position="68"/>
    </location>
</feature>
<dbReference type="RefSeq" id="WP_377502428.1">
    <property type="nucleotide sequence ID" value="NZ_JBHULU010000001.1"/>
</dbReference>
<dbReference type="EMBL" id="JBHULU010000001">
    <property type="protein sequence ID" value="MFD2512403.1"/>
    <property type="molecule type" value="Genomic_DNA"/>
</dbReference>
<sequence length="280" mass="31285">MKQTVIGIFDYGVDAQMAAQELERSGIPNNKIDIAVRGARDKSSAAGSKPSPSNPNMGGPTNTTATTPDSKRDSDFFNSLFDNREESSKYYETAKNGSIVTVHTDSKEQAKKAAEILDKLGAVDVDERSAQRRTMSSSDKGKWTNSSASIPVVEENMQVGKREVETGGVRMRSRIIERPVEEKLRLREEHVHVERKPVNRPANEKDLANFKGSETTMTEHAEVPVVNKEARVVEEVRLGKDVEQHNETIRGTERKTDVEIDRLNPKNENRDLNKKGPEKK</sequence>
<feature type="compositionally biased region" description="Low complexity" evidence="1">
    <location>
        <begin position="44"/>
        <end position="56"/>
    </location>
</feature>
<proteinExistence type="predicted"/>
<dbReference type="Pfam" id="PF09557">
    <property type="entry name" value="DUF2382"/>
    <property type="match status" value="1"/>
</dbReference>
<feature type="region of interest" description="Disordered" evidence="1">
    <location>
        <begin position="36"/>
        <end position="79"/>
    </location>
</feature>
<name>A0ABW5IHK3_9BACT</name>
<feature type="region of interest" description="Disordered" evidence="1">
    <location>
        <begin position="237"/>
        <end position="280"/>
    </location>
</feature>
<dbReference type="InterPro" id="IPR019060">
    <property type="entry name" value="DUF2382"/>
</dbReference>
<feature type="region of interest" description="Disordered" evidence="1">
    <location>
        <begin position="128"/>
        <end position="149"/>
    </location>
</feature>
<gene>
    <name evidence="3" type="ORF">ACFSRY_00875</name>
</gene>
<dbReference type="PANTHER" id="PTHR38463:SF1">
    <property type="entry name" value="STRESS RESPONSE PROTEIN YSNF"/>
    <property type="match status" value="1"/>
</dbReference>
<evidence type="ECO:0000313" key="4">
    <source>
        <dbReference type="Proteomes" id="UP001597544"/>
    </source>
</evidence>
<organism evidence="3 4">
    <name type="scientific">Pontibacter locisalis</name>
    <dbReference type="NCBI Taxonomy" id="1719035"/>
    <lineage>
        <taxon>Bacteria</taxon>
        <taxon>Pseudomonadati</taxon>
        <taxon>Bacteroidota</taxon>
        <taxon>Cytophagia</taxon>
        <taxon>Cytophagales</taxon>
        <taxon>Hymenobacteraceae</taxon>
        <taxon>Pontibacter</taxon>
    </lineage>
</organism>
<protein>
    <submittedName>
        <fullName evidence="3">YsnF/AvaK domain-containing protein</fullName>
    </submittedName>
</protein>
<feature type="domain" description="DUF2382" evidence="2">
    <location>
        <begin position="150"/>
        <end position="260"/>
    </location>
</feature>
<evidence type="ECO:0000259" key="2">
    <source>
        <dbReference type="Pfam" id="PF09557"/>
    </source>
</evidence>
<evidence type="ECO:0000313" key="3">
    <source>
        <dbReference type="EMBL" id="MFD2512403.1"/>
    </source>
</evidence>